<dbReference type="AlphaFoldDB" id="A0A3S5CNY4"/>
<name>A0A3S5CNY4_9PLAT</name>
<accession>A0A3S5CNY4</accession>
<gene>
    <name evidence="1" type="ORF">PXEA_LOCUS17926</name>
</gene>
<dbReference type="Proteomes" id="UP000784294">
    <property type="component" value="Unassembled WGS sequence"/>
</dbReference>
<sequence>MINRVNDYLRIPSASRMSSSRSNISSEALTAFLPEMEYTSKLANSSVPTSPLFWIL</sequence>
<organism evidence="1 2">
    <name type="scientific">Protopolystoma xenopodis</name>
    <dbReference type="NCBI Taxonomy" id="117903"/>
    <lineage>
        <taxon>Eukaryota</taxon>
        <taxon>Metazoa</taxon>
        <taxon>Spiralia</taxon>
        <taxon>Lophotrochozoa</taxon>
        <taxon>Platyhelminthes</taxon>
        <taxon>Monogenea</taxon>
        <taxon>Polyopisthocotylea</taxon>
        <taxon>Polystomatidea</taxon>
        <taxon>Polystomatidae</taxon>
        <taxon>Protopolystoma</taxon>
    </lineage>
</organism>
<evidence type="ECO:0000313" key="1">
    <source>
        <dbReference type="EMBL" id="VEL24486.1"/>
    </source>
</evidence>
<keyword evidence="2" id="KW-1185">Reference proteome</keyword>
<reference evidence="1" key="1">
    <citation type="submission" date="2018-11" db="EMBL/GenBank/DDBJ databases">
        <authorList>
            <consortium name="Pathogen Informatics"/>
        </authorList>
    </citation>
    <scope>NUCLEOTIDE SEQUENCE</scope>
</reference>
<proteinExistence type="predicted"/>
<dbReference type="EMBL" id="CAAALY010067992">
    <property type="protein sequence ID" value="VEL24486.1"/>
    <property type="molecule type" value="Genomic_DNA"/>
</dbReference>
<evidence type="ECO:0000313" key="2">
    <source>
        <dbReference type="Proteomes" id="UP000784294"/>
    </source>
</evidence>
<comment type="caution">
    <text evidence="1">The sequence shown here is derived from an EMBL/GenBank/DDBJ whole genome shotgun (WGS) entry which is preliminary data.</text>
</comment>
<protein>
    <submittedName>
        <fullName evidence="1">Uncharacterized protein</fullName>
    </submittedName>
</protein>